<sequence length="106" mass="12034">MQALNELNSQLEALFVAVEQTAAEDEKSDDLVSKLQDKIDERQLLLAELLADESMDDRSYLEQQLTLTNGFHQRALAIKAQRQSLLQAGNKSKRQLDVYKSIDADR</sequence>
<evidence type="ECO:0000313" key="2">
    <source>
        <dbReference type="EMBL" id="QSX28957.1"/>
    </source>
</evidence>
<dbReference type="RefSeq" id="WP_207324254.1">
    <property type="nucleotide sequence ID" value="NZ_CP071504.1"/>
</dbReference>
<organism evidence="2 3">
    <name type="scientific">Shewanella cyperi</name>
    <dbReference type="NCBI Taxonomy" id="2814292"/>
    <lineage>
        <taxon>Bacteria</taxon>
        <taxon>Pseudomonadati</taxon>
        <taxon>Pseudomonadota</taxon>
        <taxon>Gammaproteobacteria</taxon>
        <taxon>Alteromonadales</taxon>
        <taxon>Shewanellaceae</taxon>
        <taxon>Shewanella</taxon>
    </lineage>
</organism>
<evidence type="ECO:0000256" key="1">
    <source>
        <dbReference type="SAM" id="Coils"/>
    </source>
</evidence>
<keyword evidence="1" id="KW-0175">Coiled coil</keyword>
<reference evidence="2 3" key="1">
    <citation type="submission" date="2021-03" db="EMBL/GenBank/DDBJ databases">
        <title>Novel species identification of genus Shewanella.</title>
        <authorList>
            <person name="Liu G."/>
            <person name="Zhang Q."/>
        </authorList>
    </citation>
    <scope>NUCLEOTIDE SEQUENCE [LARGE SCALE GENOMIC DNA]</scope>
    <source>
        <strain evidence="2 3">FJAT-53726</strain>
    </source>
</reference>
<dbReference type="AlphaFoldDB" id="A0A974XID0"/>
<dbReference type="EMBL" id="CP071504">
    <property type="protein sequence ID" value="QSX28957.1"/>
    <property type="molecule type" value="Genomic_DNA"/>
</dbReference>
<keyword evidence="3" id="KW-1185">Reference proteome</keyword>
<name>A0A974XID0_9GAMM</name>
<accession>A0A974XID0</accession>
<dbReference type="Proteomes" id="UP000663281">
    <property type="component" value="Chromosome"/>
</dbReference>
<protein>
    <submittedName>
        <fullName evidence="2">Flagella biosynthesis chaperone for FliD, FliT</fullName>
    </submittedName>
</protein>
<keyword evidence="2" id="KW-0282">Flagellum</keyword>
<evidence type="ECO:0000313" key="3">
    <source>
        <dbReference type="Proteomes" id="UP000663281"/>
    </source>
</evidence>
<feature type="coiled-coil region" evidence="1">
    <location>
        <begin position="1"/>
        <end position="52"/>
    </location>
</feature>
<proteinExistence type="predicted"/>
<gene>
    <name evidence="2" type="ORF">JYB88_11905</name>
</gene>
<keyword evidence="2" id="KW-0969">Cilium</keyword>
<keyword evidence="2" id="KW-0966">Cell projection</keyword>
<dbReference type="KEGG" id="scyp:JYB88_11905"/>